<accession>J0D519</accession>
<name>J0D519_AURST</name>
<feature type="compositionally biased region" description="Polar residues" evidence="1">
    <location>
        <begin position="133"/>
        <end position="147"/>
    </location>
</feature>
<dbReference type="InParanoid" id="J0D519"/>
<organism evidence="2 3">
    <name type="scientific">Auricularia subglabra (strain TFB-10046 / SS5)</name>
    <name type="common">White-rot fungus</name>
    <name type="synonym">Auricularia delicata (strain TFB10046)</name>
    <dbReference type="NCBI Taxonomy" id="717982"/>
    <lineage>
        <taxon>Eukaryota</taxon>
        <taxon>Fungi</taxon>
        <taxon>Dikarya</taxon>
        <taxon>Basidiomycota</taxon>
        <taxon>Agaricomycotina</taxon>
        <taxon>Agaricomycetes</taxon>
        <taxon>Auriculariales</taxon>
        <taxon>Auriculariaceae</taxon>
        <taxon>Auricularia</taxon>
    </lineage>
</organism>
<dbReference type="EMBL" id="JH688067">
    <property type="protein sequence ID" value="EJD33854.1"/>
    <property type="molecule type" value="Genomic_DNA"/>
</dbReference>
<reference evidence="3" key="1">
    <citation type="journal article" date="2012" name="Science">
        <title>The Paleozoic origin of enzymatic lignin decomposition reconstructed from 31 fungal genomes.</title>
        <authorList>
            <person name="Floudas D."/>
            <person name="Binder M."/>
            <person name="Riley R."/>
            <person name="Barry K."/>
            <person name="Blanchette R.A."/>
            <person name="Henrissat B."/>
            <person name="Martinez A.T."/>
            <person name="Otillar R."/>
            <person name="Spatafora J.W."/>
            <person name="Yadav J.S."/>
            <person name="Aerts A."/>
            <person name="Benoit I."/>
            <person name="Boyd A."/>
            <person name="Carlson A."/>
            <person name="Copeland A."/>
            <person name="Coutinho P.M."/>
            <person name="de Vries R.P."/>
            <person name="Ferreira P."/>
            <person name="Findley K."/>
            <person name="Foster B."/>
            <person name="Gaskell J."/>
            <person name="Glotzer D."/>
            <person name="Gorecki P."/>
            <person name="Heitman J."/>
            <person name="Hesse C."/>
            <person name="Hori C."/>
            <person name="Igarashi K."/>
            <person name="Jurgens J.A."/>
            <person name="Kallen N."/>
            <person name="Kersten P."/>
            <person name="Kohler A."/>
            <person name="Kuees U."/>
            <person name="Kumar T.K.A."/>
            <person name="Kuo A."/>
            <person name="LaButti K."/>
            <person name="Larrondo L.F."/>
            <person name="Lindquist E."/>
            <person name="Ling A."/>
            <person name="Lombard V."/>
            <person name="Lucas S."/>
            <person name="Lundell T."/>
            <person name="Martin R."/>
            <person name="McLaughlin D.J."/>
            <person name="Morgenstern I."/>
            <person name="Morin E."/>
            <person name="Murat C."/>
            <person name="Nagy L.G."/>
            <person name="Nolan M."/>
            <person name="Ohm R.A."/>
            <person name="Patyshakuliyeva A."/>
            <person name="Rokas A."/>
            <person name="Ruiz-Duenas F.J."/>
            <person name="Sabat G."/>
            <person name="Salamov A."/>
            <person name="Samejima M."/>
            <person name="Schmutz J."/>
            <person name="Slot J.C."/>
            <person name="St John F."/>
            <person name="Stenlid J."/>
            <person name="Sun H."/>
            <person name="Sun S."/>
            <person name="Syed K."/>
            <person name="Tsang A."/>
            <person name="Wiebenga A."/>
            <person name="Young D."/>
            <person name="Pisabarro A."/>
            <person name="Eastwood D.C."/>
            <person name="Martin F."/>
            <person name="Cullen D."/>
            <person name="Grigoriev I.V."/>
            <person name="Hibbett D.S."/>
        </authorList>
    </citation>
    <scope>NUCLEOTIDE SEQUENCE [LARGE SCALE GENOMIC DNA]</scope>
    <source>
        <strain evidence="3">TFB10046</strain>
    </source>
</reference>
<proteinExistence type="predicted"/>
<evidence type="ECO:0000313" key="2">
    <source>
        <dbReference type="EMBL" id="EJD33854.1"/>
    </source>
</evidence>
<dbReference type="Proteomes" id="UP000006514">
    <property type="component" value="Unassembled WGS sequence"/>
</dbReference>
<dbReference type="KEGG" id="adl:AURDEDRAFT_131472"/>
<evidence type="ECO:0000256" key="1">
    <source>
        <dbReference type="SAM" id="MobiDB-lite"/>
    </source>
</evidence>
<dbReference type="AlphaFoldDB" id="J0D519"/>
<gene>
    <name evidence="2" type="ORF">AURDEDRAFT_131472</name>
</gene>
<feature type="region of interest" description="Disordered" evidence="1">
    <location>
        <begin position="114"/>
        <end position="149"/>
    </location>
</feature>
<dbReference type="InterPro" id="IPR021109">
    <property type="entry name" value="Peptidase_aspartic_dom_sf"/>
</dbReference>
<protein>
    <submittedName>
        <fullName evidence="2">Uncharacterized protein</fullName>
    </submittedName>
</protein>
<sequence>MEGFLRAAARDYLDDMGPIARRSLPADIMDHICKRVRALTHYIKFFTHALQTHTAFPGLQGYDGDWHFRAILERYLANAARRRRAASRCPSAGVTASRFRSSAMSLIPHQLSVYSDSGSETESGETESGETGIQRQRGQAAVTSDSTPPYLIPLEPSLRIDGGDDEISPRDVPTYWGKAHRYRLRVHPDTGKECTYISYHAAQRIGATMKCVPYIEWHNNVDDVKLVRFDNGGFWPCLARAYFTVNLGGMKQNMTAFVIDPSIRGVDLTLGSRWIRKHHGQIDWVRGEFSFDSTHGLHRLSLRKPTDDILYDRVFL</sequence>
<keyword evidence="3" id="KW-1185">Reference proteome</keyword>
<dbReference type="Gene3D" id="2.40.70.10">
    <property type="entry name" value="Acid Proteases"/>
    <property type="match status" value="1"/>
</dbReference>
<evidence type="ECO:0000313" key="3">
    <source>
        <dbReference type="Proteomes" id="UP000006514"/>
    </source>
</evidence>